<dbReference type="InterPro" id="IPR007630">
    <property type="entry name" value="RNA_pol_sigma70_r4"/>
</dbReference>
<keyword evidence="5" id="KW-0804">Transcription</keyword>
<dbReference type="InterPro" id="IPR036388">
    <property type="entry name" value="WH-like_DNA-bd_sf"/>
</dbReference>
<comment type="caution">
    <text evidence="9">The sequence shown here is derived from an EMBL/GenBank/DDBJ whole genome shotgun (WGS) entry which is preliminary data.</text>
</comment>
<evidence type="ECO:0000256" key="3">
    <source>
        <dbReference type="ARBA" id="ARBA00023082"/>
    </source>
</evidence>
<keyword evidence="3" id="KW-0731">Sigma factor</keyword>
<sequence length="517" mass="55627">MQTNPTSSPEADDAVLLRAYAEHRDLRAFEQLVGRHATMVRAVAGRVAGQGAEDVAQIVFAELARRAAALTGVTSLGAWLHRVAATQAKRFIRQQWRTDSKHEAYAAEMTTTSFTSSSAEDPLHEALPVLDAALNDLQETDRELIFLRFYEGASFKHLAERLGRSDAALRQQAGRAIDRLSTALKRRGIIVPATALTAGLGATLVPTSSSATAGIAALAVAARMLASTLPKATTAGTTLATLSSTTKAVLSAAAALALVVIPVIHQELTAPIPSTSSSVARPKPQNAADHSGSAVMPATFGSAATSGETVSEEFQDKFLRLILTTTVSQQALKTAGALGWTDAQRIAYTEFMKREIVMPTFDDKGNATTHPGVKTPQESCVKYVRANFPEDQAKAFETWMAGQEIAFAESAAARTLAHFTEAIDMTEDQKEALFQTFASTALKQVREGFQHQANFNVALQRAEVAMHEDQDLLATVLTADQLRVLQLNQKMVHDVHEELKPLGLKLLLDHLQSIPAQ</sequence>
<dbReference type="SUPFAM" id="SSF88946">
    <property type="entry name" value="Sigma2 domain of RNA polymerase sigma factors"/>
    <property type="match status" value="1"/>
</dbReference>
<dbReference type="InterPro" id="IPR039425">
    <property type="entry name" value="RNA_pol_sigma-70-like"/>
</dbReference>
<dbReference type="RefSeq" id="WP_146854985.1">
    <property type="nucleotide sequence ID" value="NZ_BKAG01000058.1"/>
</dbReference>
<dbReference type="PANTHER" id="PTHR43133:SF51">
    <property type="entry name" value="RNA POLYMERASE SIGMA FACTOR"/>
    <property type="match status" value="1"/>
</dbReference>
<dbReference type="Pfam" id="PF04545">
    <property type="entry name" value="Sigma70_r4"/>
    <property type="match status" value="1"/>
</dbReference>
<dbReference type="GO" id="GO:0006352">
    <property type="term" value="P:DNA-templated transcription initiation"/>
    <property type="evidence" value="ECO:0007669"/>
    <property type="project" value="InterPro"/>
</dbReference>
<dbReference type="SUPFAM" id="SSF88659">
    <property type="entry name" value="Sigma3 and sigma4 domains of RNA polymerase sigma factors"/>
    <property type="match status" value="1"/>
</dbReference>
<evidence type="ECO:0000313" key="10">
    <source>
        <dbReference type="Proteomes" id="UP000321577"/>
    </source>
</evidence>
<dbReference type="InterPro" id="IPR007627">
    <property type="entry name" value="RNA_pol_sigma70_r2"/>
</dbReference>
<dbReference type="InterPro" id="IPR013324">
    <property type="entry name" value="RNA_pol_sigma_r3/r4-like"/>
</dbReference>
<evidence type="ECO:0000256" key="6">
    <source>
        <dbReference type="SAM" id="MobiDB-lite"/>
    </source>
</evidence>
<dbReference type="Pfam" id="PF04542">
    <property type="entry name" value="Sigma70_r2"/>
    <property type="match status" value="1"/>
</dbReference>
<accession>A0A512MGC0</accession>
<evidence type="ECO:0000259" key="8">
    <source>
        <dbReference type="Pfam" id="PF04545"/>
    </source>
</evidence>
<comment type="similarity">
    <text evidence="1">Belongs to the sigma-70 factor family. ECF subfamily.</text>
</comment>
<proteinExistence type="inferred from homology"/>
<reference evidence="9 10" key="1">
    <citation type="submission" date="2019-07" db="EMBL/GenBank/DDBJ databases">
        <title>Whole genome shotgun sequence of Brevifollis gellanilyticus NBRC 108608.</title>
        <authorList>
            <person name="Hosoyama A."/>
            <person name="Uohara A."/>
            <person name="Ohji S."/>
            <person name="Ichikawa N."/>
        </authorList>
    </citation>
    <scope>NUCLEOTIDE SEQUENCE [LARGE SCALE GENOMIC DNA]</scope>
    <source>
        <strain evidence="9 10">NBRC 108608</strain>
    </source>
</reference>
<keyword evidence="10" id="KW-1185">Reference proteome</keyword>
<keyword evidence="4" id="KW-0238">DNA-binding</keyword>
<dbReference type="GO" id="GO:0016987">
    <property type="term" value="F:sigma factor activity"/>
    <property type="evidence" value="ECO:0007669"/>
    <property type="project" value="UniProtKB-KW"/>
</dbReference>
<dbReference type="AlphaFoldDB" id="A0A512MGC0"/>
<feature type="region of interest" description="Disordered" evidence="6">
    <location>
        <begin position="273"/>
        <end position="294"/>
    </location>
</feature>
<evidence type="ECO:0000259" key="7">
    <source>
        <dbReference type="Pfam" id="PF04542"/>
    </source>
</evidence>
<dbReference type="InterPro" id="IPR013325">
    <property type="entry name" value="RNA_pol_sigma_r2"/>
</dbReference>
<protein>
    <recommendedName>
        <fullName evidence="11">RNA polymerase sigma-70 region 2 domain-containing protein</fullName>
    </recommendedName>
</protein>
<evidence type="ECO:0000256" key="4">
    <source>
        <dbReference type="ARBA" id="ARBA00023125"/>
    </source>
</evidence>
<evidence type="ECO:0000313" key="9">
    <source>
        <dbReference type="EMBL" id="GEP45783.1"/>
    </source>
</evidence>
<dbReference type="GO" id="GO:0003677">
    <property type="term" value="F:DNA binding"/>
    <property type="evidence" value="ECO:0007669"/>
    <property type="project" value="InterPro"/>
</dbReference>
<feature type="domain" description="RNA polymerase sigma-70 region 2" evidence="7">
    <location>
        <begin position="32"/>
        <end position="98"/>
    </location>
</feature>
<dbReference type="Gene3D" id="1.10.10.10">
    <property type="entry name" value="Winged helix-like DNA-binding domain superfamily/Winged helix DNA-binding domain"/>
    <property type="match status" value="1"/>
</dbReference>
<name>A0A512MGC0_9BACT</name>
<dbReference type="PANTHER" id="PTHR43133">
    <property type="entry name" value="RNA POLYMERASE ECF-TYPE SIGMA FACTO"/>
    <property type="match status" value="1"/>
</dbReference>
<organism evidence="9 10">
    <name type="scientific">Brevifollis gellanilyticus</name>
    <dbReference type="NCBI Taxonomy" id="748831"/>
    <lineage>
        <taxon>Bacteria</taxon>
        <taxon>Pseudomonadati</taxon>
        <taxon>Verrucomicrobiota</taxon>
        <taxon>Verrucomicrobiia</taxon>
        <taxon>Verrucomicrobiales</taxon>
        <taxon>Verrucomicrobiaceae</taxon>
    </lineage>
</organism>
<evidence type="ECO:0000256" key="5">
    <source>
        <dbReference type="ARBA" id="ARBA00023163"/>
    </source>
</evidence>
<dbReference type="NCBIfam" id="TIGR02937">
    <property type="entry name" value="sigma70-ECF"/>
    <property type="match status" value="1"/>
</dbReference>
<gene>
    <name evidence="9" type="ORF">BGE01nite_50740</name>
</gene>
<dbReference type="InterPro" id="IPR014284">
    <property type="entry name" value="RNA_pol_sigma-70_dom"/>
</dbReference>
<keyword evidence="2" id="KW-0805">Transcription regulation</keyword>
<evidence type="ECO:0000256" key="1">
    <source>
        <dbReference type="ARBA" id="ARBA00010641"/>
    </source>
</evidence>
<dbReference type="Proteomes" id="UP000321577">
    <property type="component" value="Unassembled WGS sequence"/>
</dbReference>
<evidence type="ECO:0000256" key="2">
    <source>
        <dbReference type="ARBA" id="ARBA00023015"/>
    </source>
</evidence>
<dbReference type="Gene3D" id="1.10.1740.10">
    <property type="match status" value="1"/>
</dbReference>
<dbReference type="OrthoDB" id="191945at2"/>
<feature type="domain" description="RNA polymerase sigma-70 region 4" evidence="8">
    <location>
        <begin position="133"/>
        <end position="180"/>
    </location>
</feature>
<evidence type="ECO:0008006" key="11">
    <source>
        <dbReference type="Google" id="ProtNLM"/>
    </source>
</evidence>
<dbReference type="EMBL" id="BKAG01000058">
    <property type="protein sequence ID" value="GEP45783.1"/>
    <property type="molecule type" value="Genomic_DNA"/>
</dbReference>